<evidence type="ECO:0000313" key="1">
    <source>
        <dbReference type="EnsemblPlants" id="ONIVA12G06080.1"/>
    </source>
</evidence>
<accession>A0A0E0J846</accession>
<keyword evidence="2" id="KW-1185">Reference proteome</keyword>
<protein>
    <submittedName>
        <fullName evidence="1">Uncharacterized protein</fullName>
    </submittedName>
</protein>
<dbReference type="Proteomes" id="UP000006591">
    <property type="component" value="Chromosome 12"/>
</dbReference>
<dbReference type="AlphaFoldDB" id="A0A0E0J846"/>
<evidence type="ECO:0000313" key="2">
    <source>
        <dbReference type="Proteomes" id="UP000006591"/>
    </source>
</evidence>
<dbReference type="HOGENOM" id="CLU_1952265_0_0_1"/>
<dbReference type="Gramene" id="ONIVA12G06080.1">
    <property type="protein sequence ID" value="ONIVA12G06080.1"/>
    <property type="gene ID" value="ONIVA12G06080"/>
</dbReference>
<reference evidence="1" key="2">
    <citation type="submission" date="2018-04" db="EMBL/GenBank/DDBJ databases">
        <title>OnivRS2 (Oryza nivara Reference Sequence Version 2).</title>
        <authorList>
            <person name="Zhang J."/>
            <person name="Kudrna D."/>
            <person name="Lee S."/>
            <person name="Talag J."/>
            <person name="Rajasekar S."/>
            <person name="Welchert J."/>
            <person name="Hsing Y.-I."/>
            <person name="Wing R.A."/>
        </authorList>
    </citation>
    <scope>NUCLEOTIDE SEQUENCE [LARGE SCALE GENOMIC DNA]</scope>
    <source>
        <strain evidence="1">SL10</strain>
    </source>
</reference>
<sequence length="129" mass="13633">MGAAGGAVAEEQQWRGSRWQQISGGGGYGLVMTKSTGGGVGLAQGRPPATAAAEGIVIETGPYKHKEPSSLVVEFTNSHVVVGSNPTHAIFSLIFPHQHHARAYNHVQAGSKRFYTPGLIALFKQNRVV</sequence>
<dbReference type="EnsemblPlants" id="ONIVA12G06080.1">
    <property type="protein sequence ID" value="ONIVA12G06080.1"/>
    <property type="gene ID" value="ONIVA12G06080"/>
</dbReference>
<organism evidence="1">
    <name type="scientific">Oryza nivara</name>
    <name type="common">Indian wild rice</name>
    <name type="synonym">Oryza sativa f. spontanea</name>
    <dbReference type="NCBI Taxonomy" id="4536"/>
    <lineage>
        <taxon>Eukaryota</taxon>
        <taxon>Viridiplantae</taxon>
        <taxon>Streptophyta</taxon>
        <taxon>Embryophyta</taxon>
        <taxon>Tracheophyta</taxon>
        <taxon>Spermatophyta</taxon>
        <taxon>Magnoliopsida</taxon>
        <taxon>Liliopsida</taxon>
        <taxon>Poales</taxon>
        <taxon>Poaceae</taxon>
        <taxon>BOP clade</taxon>
        <taxon>Oryzoideae</taxon>
        <taxon>Oryzeae</taxon>
        <taxon>Oryzinae</taxon>
        <taxon>Oryza</taxon>
    </lineage>
</organism>
<name>A0A0E0J846_ORYNI</name>
<proteinExistence type="predicted"/>
<reference evidence="1" key="1">
    <citation type="submission" date="2015-04" db="UniProtKB">
        <authorList>
            <consortium name="EnsemblPlants"/>
        </authorList>
    </citation>
    <scope>IDENTIFICATION</scope>
    <source>
        <strain evidence="1">SL10</strain>
    </source>
</reference>